<keyword evidence="3 5" id="KW-0067">ATP-binding</keyword>
<dbReference type="InterPro" id="IPR003593">
    <property type="entry name" value="AAA+_ATPase"/>
</dbReference>
<protein>
    <submittedName>
        <fullName evidence="5">ABC transporter ATP-binding protein</fullName>
    </submittedName>
</protein>
<dbReference type="InterPro" id="IPR050763">
    <property type="entry name" value="ABC_transporter_ATP-binding"/>
</dbReference>
<evidence type="ECO:0000256" key="3">
    <source>
        <dbReference type="ARBA" id="ARBA00022840"/>
    </source>
</evidence>
<dbReference type="InterPro" id="IPR017871">
    <property type="entry name" value="ABC_transporter-like_CS"/>
</dbReference>
<feature type="domain" description="ABC transporter" evidence="4">
    <location>
        <begin position="4"/>
        <end position="232"/>
    </location>
</feature>
<evidence type="ECO:0000256" key="1">
    <source>
        <dbReference type="ARBA" id="ARBA00022448"/>
    </source>
</evidence>
<comment type="caution">
    <text evidence="5">The sequence shown here is derived from an EMBL/GenBank/DDBJ whole genome shotgun (WGS) entry which is preliminary data.</text>
</comment>
<dbReference type="CDD" id="cd03230">
    <property type="entry name" value="ABC_DR_subfamily_A"/>
    <property type="match status" value="1"/>
</dbReference>
<dbReference type="InterPro" id="IPR003439">
    <property type="entry name" value="ABC_transporter-like_ATP-bd"/>
</dbReference>
<dbReference type="PROSITE" id="PS50893">
    <property type="entry name" value="ABC_TRANSPORTER_2"/>
    <property type="match status" value="1"/>
</dbReference>
<evidence type="ECO:0000256" key="2">
    <source>
        <dbReference type="ARBA" id="ARBA00022741"/>
    </source>
</evidence>
<reference evidence="5 6" key="1">
    <citation type="submission" date="2021-06" db="EMBL/GenBank/DDBJ databases">
        <title>Faecalicatena sp. nov. isolated from porcine feces.</title>
        <authorList>
            <person name="Oh B.S."/>
            <person name="Lee J.H."/>
        </authorList>
    </citation>
    <scope>NUCLEOTIDE SEQUENCE [LARGE SCALE GENOMIC DNA]</scope>
    <source>
        <strain evidence="5 6">AGMB00832</strain>
    </source>
</reference>
<evidence type="ECO:0000259" key="4">
    <source>
        <dbReference type="PROSITE" id="PS50893"/>
    </source>
</evidence>
<dbReference type="EMBL" id="JABACJ020000007">
    <property type="protein sequence ID" value="MBU3875980.1"/>
    <property type="molecule type" value="Genomic_DNA"/>
</dbReference>
<name>A0ABS6D3T0_9FIRM</name>
<dbReference type="PANTHER" id="PTHR42711">
    <property type="entry name" value="ABC TRANSPORTER ATP-BINDING PROTEIN"/>
    <property type="match status" value="1"/>
</dbReference>
<sequence length="286" mass="32397">MKVIDVQNVFLKYPSSKRDTIKGITFDVEEGEIFGFLGPSGAGKSTMQKILTGTLRDYRGSVRIFDMEMRQRTNDYYEKIGVDFEFPNFYGKFTAIDNLNYFASLYSTRATDPLELLERVGLLGDADKKVSSFSKGMKMRLGFIRALLHDPKLLFLDEPTSGLDPSNARILKDMILEQKRKGKTIILTTHNMHDAEELCDRVAFIVDGTIQTMDAPHALRKGGTNTRVIYSYMDHGKEVENICTLSGLADSQEFQRALKAGALTRIHSKEQTLEEVFIELTGRRLQ</sequence>
<evidence type="ECO:0000313" key="6">
    <source>
        <dbReference type="Proteomes" id="UP000723714"/>
    </source>
</evidence>
<dbReference type="PROSITE" id="PS00211">
    <property type="entry name" value="ABC_TRANSPORTER_1"/>
    <property type="match status" value="1"/>
</dbReference>
<dbReference type="Pfam" id="PF00005">
    <property type="entry name" value="ABC_tran"/>
    <property type="match status" value="1"/>
</dbReference>
<gene>
    <name evidence="5" type="ORF">HGO97_009150</name>
</gene>
<dbReference type="Proteomes" id="UP000723714">
    <property type="component" value="Unassembled WGS sequence"/>
</dbReference>
<organism evidence="5 6">
    <name type="scientific">Faecalicatena faecalis</name>
    <dbReference type="NCBI Taxonomy" id="2726362"/>
    <lineage>
        <taxon>Bacteria</taxon>
        <taxon>Bacillati</taxon>
        <taxon>Bacillota</taxon>
        <taxon>Clostridia</taxon>
        <taxon>Lachnospirales</taxon>
        <taxon>Lachnospiraceae</taxon>
        <taxon>Faecalicatena</taxon>
    </lineage>
</organism>
<evidence type="ECO:0000313" key="5">
    <source>
        <dbReference type="EMBL" id="MBU3875980.1"/>
    </source>
</evidence>
<proteinExistence type="predicted"/>
<dbReference type="SMART" id="SM00382">
    <property type="entry name" value="AAA"/>
    <property type="match status" value="1"/>
</dbReference>
<keyword evidence="1" id="KW-0813">Transport</keyword>
<accession>A0ABS6D3T0</accession>
<keyword evidence="2" id="KW-0547">Nucleotide-binding</keyword>
<keyword evidence="6" id="KW-1185">Reference proteome</keyword>
<dbReference type="GO" id="GO:0005524">
    <property type="term" value="F:ATP binding"/>
    <property type="evidence" value="ECO:0007669"/>
    <property type="project" value="UniProtKB-KW"/>
</dbReference>
<dbReference type="PANTHER" id="PTHR42711:SF18">
    <property type="entry name" value="ABC TRANSPORTER, ATP-BINDING PROTEIN"/>
    <property type="match status" value="1"/>
</dbReference>